<feature type="region of interest" description="Disordered" evidence="1">
    <location>
        <begin position="111"/>
        <end position="139"/>
    </location>
</feature>
<dbReference type="EMBL" id="QVLS01000010">
    <property type="protein sequence ID" value="RFP77753.1"/>
    <property type="molecule type" value="Genomic_DNA"/>
</dbReference>
<feature type="compositionally biased region" description="Low complexity" evidence="1">
    <location>
        <begin position="38"/>
        <end position="53"/>
    </location>
</feature>
<evidence type="ECO:0000259" key="3">
    <source>
        <dbReference type="Pfam" id="PF01757"/>
    </source>
</evidence>
<feature type="compositionally biased region" description="Low complexity" evidence="1">
    <location>
        <begin position="531"/>
        <end position="554"/>
    </location>
</feature>
<keyword evidence="5" id="KW-1185">Reference proteome</keyword>
<feature type="region of interest" description="Disordered" evidence="1">
    <location>
        <begin position="226"/>
        <end position="248"/>
    </location>
</feature>
<evidence type="ECO:0000313" key="4">
    <source>
        <dbReference type="EMBL" id="RFP77753.1"/>
    </source>
</evidence>
<dbReference type="InterPro" id="IPR002656">
    <property type="entry name" value="Acyl_transf_3_dom"/>
</dbReference>
<feature type="transmembrane region" description="Helical" evidence="2">
    <location>
        <begin position="863"/>
        <end position="882"/>
    </location>
</feature>
<feature type="transmembrane region" description="Helical" evidence="2">
    <location>
        <begin position="826"/>
        <end position="843"/>
    </location>
</feature>
<reference evidence="4 5" key="1">
    <citation type="submission" date="2018-08" db="EMBL/GenBank/DDBJ databases">
        <title>Hydrogenophaga sp. LA-38 isolated from sludge.</title>
        <authorList>
            <person name="Im W.-T."/>
        </authorList>
    </citation>
    <scope>NUCLEOTIDE SEQUENCE [LARGE SCALE GENOMIC DNA]</scope>
    <source>
        <strain evidence="4 5">LA-38</strain>
    </source>
</reference>
<organism evidence="4 5">
    <name type="scientific">Hydrogenophaga borbori</name>
    <dbReference type="NCBI Taxonomy" id="2294117"/>
    <lineage>
        <taxon>Bacteria</taxon>
        <taxon>Pseudomonadati</taxon>
        <taxon>Pseudomonadota</taxon>
        <taxon>Betaproteobacteria</taxon>
        <taxon>Burkholderiales</taxon>
        <taxon>Comamonadaceae</taxon>
        <taxon>Hydrogenophaga</taxon>
    </lineage>
</organism>
<keyword evidence="2" id="KW-1133">Transmembrane helix</keyword>
<feature type="compositionally biased region" description="Pro residues" evidence="1">
    <location>
        <begin position="1"/>
        <end position="11"/>
    </location>
</feature>
<feature type="transmembrane region" description="Helical" evidence="2">
    <location>
        <begin position="672"/>
        <end position="695"/>
    </location>
</feature>
<keyword evidence="2" id="KW-0472">Membrane</keyword>
<accession>A0A372EH39</accession>
<protein>
    <submittedName>
        <fullName evidence="4">Acyltransferase</fullName>
    </submittedName>
</protein>
<feature type="transmembrane region" description="Helical" evidence="2">
    <location>
        <begin position="641"/>
        <end position="660"/>
    </location>
</feature>
<feature type="domain" description="Acyltransferase 3" evidence="3">
    <location>
        <begin position="577"/>
        <end position="880"/>
    </location>
</feature>
<feature type="transmembrane region" description="Helical" evidence="2">
    <location>
        <begin position="740"/>
        <end position="760"/>
    </location>
</feature>
<feature type="transmembrane region" description="Helical" evidence="2">
    <location>
        <begin position="796"/>
        <end position="814"/>
    </location>
</feature>
<feature type="region of interest" description="Disordered" evidence="1">
    <location>
        <begin position="278"/>
        <end position="382"/>
    </location>
</feature>
<gene>
    <name evidence="4" type="ORF">DY262_15890</name>
</gene>
<feature type="compositionally biased region" description="Polar residues" evidence="1">
    <location>
        <begin position="54"/>
        <end position="65"/>
    </location>
</feature>
<evidence type="ECO:0000256" key="1">
    <source>
        <dbReference type="SAM" id="MobiDB-lite"/>
    </source>
</evidence>
<evidence type="ECO:0000256" key="2">
    <source>
        <dbReference type="SAM" id="Phobius"/>
    </source>
</evidence>
<sequence length="899" mass="96154">MAVPPANPPPGWCASGRCGSTAAPCPAPRGRRRGPWTSSMARSGASPRPSRSGWNRTRGSRSSWPASCPPARTRRPRPGRWRWPMRWRAASTACCSRPTSRAAWSIRCRSSGTSRARPTGGPRCRRCTRPSPREVPHARAEHPAVALAAGRRHLPHGLVLRRAGASGRPDGRHQPAADGRLLFPAVGRHAAHPAQPRRVAVQRRLPVRHAGGLGQGQCAVDDVRRHAAAGARGHRPDGPARPGGRLGRRVPVGLCRAARHAADGGAPGPVRLARRQRGVRPGAGPLPTAGHAPQPERAGLRRRGAAVLPAQPDRAATAPPTVRAGHGGAVPLRAAGRLRPRRDAGAGHHRRDRRHPDRLARLAPGAHGPGAGGARRPGARAPEVDRHQGLPVAHPRCRLAHAGRGVRRHRAHRSLAGRRRTGVLRRRAAVHGAGHPLSPARDHRLPGRELVHQPGTGARAVLRLAHRAGLRGHRLPCAQARAAGPAAALPAVHGRTDGGLHPGPVGLQPVPDRRGQPLFALDPRADPATEPAGPAVGPAGPARARGGPRMAPGPRRLHLPWEPDMTHRDTDTTLMLCLATVLITLSHLDAFVPDPRIATGGAIGNSLFFFLSGFGLAKSLNAEAAGGVPPSLSTYLRKRVVRLYPAVVIVACAMLAAGMVRVDGIAGLAAVFVWPTPFWFISAVMVFYVPVFYLARLRPAGIATALALLLVPYAFFYGQLDLSTFVVEGRGNDFTWANHFKWINYFGLTLMGCLVARLGLTPRLGPAAIAWLLGGLLLFLVAKLTLFRFGLGPLQFVFQALLYPIVYGCFHVFASEALLRPLRSTPLFPVVALLGGLTLEIYLTQTAWIRWLEAQSYPYGPLALLLLALVPLLVFSVLTRWVSQRMGSGVSRLFQPATA</sequence>
<proteinExistence type="predicted"/>
<feature type="transmembrane region" description="Helical" evidence="2">
    <location>
        <begin position="702"/>
        <end position="720"/>
    </location>
</feature>
<dbReference type="Proteomes" id="UP000261931">
    <property type="component" value="Unassembled WGS sequence"/>
</dbReference>
<feature type="transmembrane region" description="Helical" evidence="2">
    <location>
        <begin position="597"/>
        <end position="620"/>
    </location>
</feature>
<feature type="region of interest" description="Disordered" evidence="1">
    <location>
        <begin position="522"/>
        <end position="563"/>
    </location>
</feature>
<feature type="transmembrane region" description="Helical" evidence="2">
    <location>
        <begin position="767"/>
        <end position="790"/>
    </location>
</feature>
<dbReference type="AlphaFoldDB" id="A0A372EH39"/>
<comment type="caution">
    <text evidence="4">The sequence shown here is derived from an EMBL/GenBank/DDBJ whole genome shotgun (WGS) entry which is preliminary data.</text>
</comment>
<name>A0A372EH39_9BURK</name>
<keyword evidence="4" id="KW-0808">Transferase</keyword>
<evidence type="ECO:0000313" key="5">
    <source>
        <dbReference type="Proteomes" id="UP000261931"/>
    </source>
</evidence>
<dbReference type="Pfam" id="PF01757">
    <property type="entry name" value="Acyl_transf_3"/>
    <property type="match status" value="1"/>
</dbReference>
<dbReference type="GO" id="GO:0016747">
    <property type="term" value="F:acyltransferase activity, transferring groups other than amino-acyl groups"/>
    <property type="evidence" value="ECO:0007669"/>
    <property type="project" value="InterPro"/>
</dbReference>
<keyword evidence="4" id="KW-0012">Acyltransferase</keyword>
<keyword evidence="2" id="KW-0812">Transmembrane</keyword>
<feature type="region of interest" description="Disordered" evidence="1">
    <location>
        <begin position="1"/>
        <end position="80"/>
    </location>
</feature>